<dbReference type="InterPro" id="IPR051872">
    <property type="entry name" value="Cytochrome_b5/Flavoprotein_Rdt"/>
</dbReference>
<evidence type="ECO:0000256" key="3">
    <source>
        <dbReference type="ARBA" id="ARBA00023004"/>
    </source>
</evidence>
<dbReference type="PROSITE" id="PS50255">
    <property type="entry name" value="CYTOCHROME_B5_2"/>
    <property type="match status" value="1"/>
</dbReference>
<dbReference type="EMBL" id="JAAAIM010000031">
    <property type="protein sequence ID" value="KAG0297463.1"/>
    <property type="molecule type" value="Genomic_DNA"/>
</dbReference>
<dbReference type="Pfam" id="PF00173">
    <property type="entry name" value="Cyt-b5"/>
    <property type="match status" value="1"/>
</dbReference>
<dbReference type="PANTHER" id="PTHR46237:SF1">
    <property type="entry name" value="CYTOCHROME B5 REDUCTASE 4"/>
    <property type="match status" value="1"/>
</dbReference>
<reference evidence="7 8" key="1">
    <citation type="journal article" date="2020" name="Fungal Divers.">
        <title>Resolving the Mortierellaceae phylogeny through synthesis of multi-gene phylogenetics and phylogenomics.</title>
        <authorList>
            <person name="Vandepol N."/>
            <person name="Liber J."/>
            <person name="Desiro A."/>
            <person name="Na H."/>
            <person name="Kennedy M."/>
            <person name="Barry K."/>
            <person name="Grigoriev I.V."/>
            <person name="Miller A.N."/>
            <person name="O'Donnell K."/>
            <person name="Stajich J.E."/>
            <person name="Bonito G."/>
        </authorList>
    </citation>
    <scope>NUCLEOTIDE SEQUENCE [LARGE SCALE GENOMIC DNA]</scope>
    <source>
        <strain evidence="7 8">AD045</strain>
    </source>
</reference>
<accession>A0ABQ7KEH3</accession>
<evidence type="ECO:0000313" key="7">
    <source>
        <dbReference type="EMBL" id="KAG0297463.1"/>
    </source>
</evidence>
<keyword evidence="2 4" id="KW-0479">Metal-binding</keyword>
<feature type="domain" description="Cytochrome b5 heme-binding" evidence="6">
    <location>
        <begin position="200"/>
        <end position="276"/>
    </location>
</feature>
<evidence type="ECO:0000259" key="6">
    <source>
        <dbReference type="PROSITE" id="PS50255"/>
    </source>
</evidence>
<dbReference type="Gene3D" id="3.10.120.10">
    <property type="entry name" value="Cytochrome b5-like heme/steroid binding domain"/>
    <property type="match status" value="1"/>
</dbReference>
<protein>
    <recommendedName>
        <fullName evidence="6">Cytochrome b5 heme-binding domain-containing protein</fullName>
    </recommendedName>
</protein>
<comment type="caution">
    <text evidence="7">The sequence shown here is derived from an EMBL/GenBank/DDBJ whole genome shotgun (WGS) entry which is preliminary data.</text>
</comment>
<keyword evidence="3 4" id="KW-0408">Iron</keyword>
<dbReference type="PANTHER" id="PTHR46237">
    <property type="entry name" value="CYTOCHROME B5 REDUCTASE 4 FAMILY MEMBER"/>
    <property type="match status" value="1"/>
</dbReference>
<sequence>MSYLFSTIRDYIRPQPTTNEDSTEESSAENSNTQNGTTTPQKDTLAPATTTAPHPYANNTNSNQSSIMVQPLASKNALSIPTVSLNSLQPPTIRTNSSGGTSHDSDSDSENDSSEIKIATPYLASSTAIDTPFMTLSTADDSDSDTPSFPAINGPQRLAACSTDPKSKRRIKFALAPGHSPLDWARLTNSGQDLRGVDSFGRYTLEDVKQHKSYDDAWTVLNGKVYNMTAYLPFHPGGEKEIMRCAGRDGTRLFNLTHKWVNYEFMLKECQVGFLVSDGSTSNKLRV</sequence>
<organism evidence="7 8">
    <name type="scientific">Linnemannia gamsii</name>
    <dbReference type="NCBI Taxonomy" id="64522"/>
    <lineage>
        <taxon>Eukaryota</taxon>
        <taxon>Fungi</taxon>
        <taxon>Fungi incertae sedis</taxon>
        <taxon>Mucoromycota</taxon>
        <taxon>Mortierellomycotina</taxon>
        <taxon>Mortierellomycetes</taxon>
        <taxon>Mortierellales</taxon>
        <taxon>Mortierellaceae</taxon>
        <taxon>Linnemannia</taxon>
    </lineage>
</organism>
<gene>
    <name evidence="7" type="ORF">BGZ96_006419</name>
</gene>
<evidence type="ECO:0000256" key="5">
    <source>
        <dbReference type="SAM" id="MobiDB-lite"/>
    </source>
</evidence>
<dbReference type="InterPro" id="IPR036400">
    <property type="entry name" value="Cyt_B5-like_heme/steroid_sf"/>
</dbReference>
<proteinExistence type="inferred from homology"/>
<dbReference type="InterPro" id="IPR018506">
    <property type="entry name" value="Cyt_B5_heme-BS"/>
</dbReference>
<evidence type="ECO:0000256" key="1">
    <source>
        <dbReference type="ARBA" id="ARBA00022617"/>
    </source>
</evidence>
<feature type="compositionally biased region" description="Low complexity" evidence="5">
    <location>
        <begin position="46"/>
        <end position="61"/>
    </location>
</feature>
<feature type="region of interest" description="Disordered" evidence="5">
    <location>
        <begin position="139"/>
        <end position="163"/>
    </location>
</feature>
<dbReference type="PROSITE" id="PS00191">
    <property type="entry name" value="CYTOCHROME_B5_1"/>
    <property type="match status" value="1"/>
</dbReference>
<dbReference type="InterPro" id="IPR001199">
    <property type="entry name" value="Cyt_B5-like_heme/steroid-bd"/>
</dbReference>
<evidence type="ECO:0000256" key="4">
    <source>
        <dbReference type="RuleBase" id="RU362121"/>
    </source>
</evidence>
<keyword evidence="8" id="KW-1185">Reference proteome</keyword>
<dbReference type="Proteomes" id="UP001194696">
    <property type="component" value="Unassembled WGS sequence"/>
</dbReference>
<dbReference type="SMART" id="SM01117">
    <property type="entry name" value="Cyt-b5"/>
    <property type="match status" value="1"/>
</dbReference>
<dbReference type="SUPFAM" id="SSF55856">
    <property type="entry name" value="Cytochrome b5-like heme/steroid binding domain"/>
    <property type="match status" value="1"/>
</dbReference>
<feature type="region of interest" description="Disordered" evidence="5">
    <location>
        <begin position="1"/>
        <end position="63"/>
    </location>
</feature>
<evidence type="ECO:0000256" key="2">
    <source>
        <dbReference type="ARBA" id="ARBA00022723"/>
    </source>
</evidence>
<comment type="similarity">
    <text evidence="4">Belongs to the cytochrome b5 family.</text>
</comment>
<keyword evidence="1 4" id="KW-0349">Heme</keyword>
<feature type="compositionally biased region" description="Polar residues" evidence="5">
    <location>
        <begin position="83"/>
        <end position="96"/>
    </location>
</feature>
<feature type="region of interest" description="Disordered" evidence="5">
    <location>
        <begin position="83"/>
        <end position="114"/>
    </location>
</feature>
<name>A0ABQ7KEH3_9FUNG</name>
<evidence type="ECO:0000313" key="8">
    <source>
        <dbReference type="Proteomes" id="UP001194696"/>
    </source>
</evidence>